<feature type="region of interest" description="Disordered" evidence="9">
    <location>
        <begin position="656"/>
        <end position="678"/>
    </location>
</feature>
<dbReference type="Gene3D" id="1.10.510.10">
    <property type="entry name" value="Transferase(Phosphotransferase) domain 1"/>
    <property type="match status" value="1"/>
</dbReference>
<organism evidence="11 12">
    <name type="scientific">Bison bison bison</name>
    <name type="common">North American plains bison</name>
    <dbReference type="NCBI Taxonomy" id="43346"/>
    <lineage>
        <taxon>Eukaryota</taxon>
        <taxon>Metazoa</taxon>
        <taxon>Chordata</taxon>
        <taxon>Craniata</taxon>
        <taxon>Vertebrata</taxon>
        <taxon>Euteleostomi</taxon>
        <taxon>Mammalia</taxon>
        <taxon>Eutheria</taxon>
        <taxon>Laurasiatheria</taxon>
        <taxon>Artiodactyla</taxon>
        <taxon>Ruminantia</taxon>
        <taxon>Pecora</taxon>
        <taxon>Bovidae</taxon>
        <taxon>Bovinae</taxon>
        <taxon>Bison</taxon>
    </lineage>
</organism>
<keyword evidence="2" id="KW-0723">Serine/threonine-protein kinase</keyword>
<reference evidence="12" key="1">
    <citation type="submission" date="2025-08" db="UniProtKB">
        <authorList>
            <consortium name="RefSeq"/>
        </authorList>
    </citation>
    <scope>IDENTIFICATION</scope>
    <source>
        <tissue evidence="12">Blood</tissue>
    </source>
</reference>
<feature type="region of interest" description="Disordered" evidence="9">
    <location>
        <begin position="1"/>
        <end position="47"/>
    </location>
</feature>
<dbReference type="GO" id="GO:0005524">
    <property type="term" value="F:ATP binding"/>
    <property type="evidence" value="ECO:0007669"/>
    <property type="project" value="UniProtKB-KW"/>
</dbReference>
<sequence>MAAPHTEGHLAGQDPEGEQSMLPGSPRSAPSAPGTLQLLFSTPPLDEPWLGAQQDREELHTCLIKEQLSASSLAGPWGVSYAELVLTGQPPPSAPASLSDLRATDPWGGRSGSSSACYALATDLPGALEAVEVTEASENSFSWNLKELVFRDWTDRTSSNCSCATSELGGTPSPSLVGSDADVGALPRQRSDVLDDRELLLLTGTCVDLGGGRRFRESRLGLEETEPSQTCLVSSEHRDVNGLDSPSCVLPVPGAGPEDECPLEAPGLSLQVTSTPVRAEGPGPAPLRAADLQPEIQEGTYTGSCYHRDGSQLSVQFQVRRVELQGPAALFCCWLVKDLRHSRLDSALHTHLLLASLPSSAHSTCEPSAASLGEGGRGSAWLPTLLSDLGEAQAARGFQVCMCCVCTVVVKFIKKEKVLEDCWIEDPKLGKVTLEIAILCKVEHANIIKVLDVFENQGFFQLVMEKHGSGLDLFAFIDRHPSLDEPLASYIFRQLVSAVVYLRSESILHRDIKDENIVIAEDFSIKLIDFGSAAYLERGKLFYTFCGTIEYCAPEVLMGNPYRGPELEMWSMGVTLYTLIFEENPFCELEETMEAAINPPYLVSEDLMNLMSGLLQPVPEQRTTLEKLVTDRWVTQPVNLADYTWEEVCRLNKSGEQPSPCTVGQGGPSRPLPLGEGGSLLRTALDTKVRAQG</sequence>
<evidence type="ECO:0000256" key="2">
    <source>
        <dbReference type="ARBA" id="ARBA00022527"/>
    </source>
</evidence>
<feature type="domain" description="Protein kinase" evidence="10">
    <location>
        <begin position="366"/>
        <end position="634"/>
    </location>
</feature>
<evidence type="ECO:0000256" key="5">
    <source>
        <dbReference type="ARBA" id="ARBA00022777"/>
    </source>
</evidence>
<keyword evidence="3" id="KW-0808">Transferase</keyword>
<evidence type="ECO:0000256" key="8">
    <source>
        <dbReference type="ARBA" id="ARBA00048679"/>
    </source>
</evidence>
<evidence type="ECO:0000313" key="12">
    <source>
        <dbReference type="RefSeq" id="XP_010831710.1"/>
    </source>
</evidence>
<evidence type="ECO:0000256" key="1">
    <source>
        <dbReference type="ARBA" id="ARBA00012513"/>
    </source>
</evidence>
<comment type="catalytic activity">
    <reaction evidence="8">
        <text>L-seryl-[protein] + ATP = O-phospho-L-seryl-[protein] + ADP + H(+)</text>
        <dbReference type="Rhea" id="RHEA:17989"/>
        <dbReference type="Rhea" id="RHEA-COMP:9863"/>
        <dbReference type="Rhea" id="RHEA-COMP:11604"/>
        <dbReference type="ChEBI" id="CHEBI:15378"/>
        <dbReference type="ChEBI" id="CHEBI:29999"/>
        <dbReference type="ChEBI" id="CHEBI:30616"/>
        <dbReference type="ChEBI" id="CHEBI:83421"/>
        <dbReference type="ChEBI" id="CHEBI:456216"/>
        <dbReference type="EC" id="2.7.11.1"/>
    </reaction>
</comment>
<keyword evidence="4" id="KW-0547">Nucleotide-binding</keyword>
<evidence type="ECO:0000313" key="11">
    <source>
        <dbReference type="Proteomes" id="UP000515208"/>
    </source>
</evidence>
<proteinExistence type="predicted"/>
<dbReference type="InterPro" id="IPR000719">
    <property type="entry name" value="Prot_kinase_dom"/>
</dbReference>
<evidence type="ECO:0000259" key="10">
    <source>
        <dbReference type="PROSITE" id="PS50011"/>
    </source>
</evidence>
<evidence type="ECO:0000256" key="6">
    <source>
        <dbReference type="ARBA" id="ARBA00022840"/>
    </source>
</evidence>
<dbReference type="OrthoDB" id="10252171at2759"/>
<dbReference type="Gene3D" id="3.30.200.20">
    <property type="entry name" value="Phosphorylase Kinase, domain 1"/>
    <property type="match status" value="1"/>
</dbReference>
<dbReference type="PROSITE" id="PS50011">
    <property type="entry name" value="PROTEIN_KINASE_DOM"/>
    <property type="match status" value="1"/>
</dbReference>
<keyword evidence="6" id="KW-0067">ATP-binding</keyword>
<evidence type="ECO:0000256" key="3">
    <source>
        <dbReference type="ARBA" id="ARBA00022679"/>
    </source>
</evidence>
<gene>
    <name evidence="12" type="primary">PASK</name>
</gene>
<evidence type="ECO:0000256" key="9">
    <source>
        <dbReference type="SAM" id="MobiDB-lite"/>
    </source>
</evidence>
<dbReference type="PANTHER" id="PTHR24346">
    <property type="entry name" value="MAP/MICROTUBULE AFFINITY-REGULATING KINASE"/>
    <property type="match status" value="1"/>
</dbReference>
<dbReference type="PANTHER" id="PTHR24346:SF51">
    <property type="entry name" value="PAS DOMAIN-CONTAINING SERINE_THREONINE-PROTEIN KINASE"/>
    <property type="match status" value="1"/>
</dbReference>
<dbReference type="SMART" id="SM00220">
    <property type="entry name" value="S_TKc"/>
    <property type="match status" value="1"/>
</dbReference>
<dbReference type="GeneID" id="104983885"/>
<dbReference type="InterPro" id="IPR011009">
    <property type="entry name" value="Kinase-like_dom_sf"/>
</dbReference>
<keyword evidence="11" id="KW-1185">Reference proteome</keyword>
<dbReference type="PROSITE" id="PS00108">
    <property type="entry name" value="PROTEIN_KINASE_ST"/>
    <property type="match status" value="1"/>
</dbReference>
<evidence type="ECO:0000256" key="4">
    <source>
        <dbReference type="ARBA" id="ARBA00022741"/>
    </source>
</evidence>
<dbReference type="GO" id="GO:0005829">
    <property type="term" value="C:cytosol"/>
    <property type="evidence" value="ECO:0007669"/>
    <property type="project" value="TreeGrafter"/>
</dbReference>
<dbReference type="InterPro" id="IPR008271">
    <property type="entry name" value="Ser/Thr_kinase_AS"/>
</dbReference>
<evidence type="ECO:0000256" key="7">
    <source>
        <dbReference type="ARBA" id="ARBA00047899"/>
    </source>
</evidence>
<dbReference type="GO" id="GO:0004674">
    <property type="term" value="F:protein serine/threonine kinase activity"/>
    <property type="evidence" value="ECO:0007669"/>
    <property type="project" value="UniProtKB-KW"/>
</dbReference>
<dbReference type="GO" id="GO:0035556">
    <property type="term" value="P:intracellular signal transduction"/>
    <property type="evidence" value="ECO:0007669"/>
    <property type="project" value="TreeGrafter"/>
</dbReference>
<dbReference type="Proteomes" id="UP000515208">
    <property type="component" value="Unplaced"/>
</dbReference>
<dbReference type="RefSeq" id="XP_010831710.1">
    <property type="nucleotide sequence ID" value="XM_010833408.1"/>
</dbReference>
<keyword evidence="5 12" id="KW-0418">Kinase</keyword>
<dbReference type="SUPFAM" id="SSF56112">
    <property type="entry name" value="Protein kinase-like (PK-like)"/>
    <property type="match status" value="1"/>
</dbReference>
<dbReference type="KEGG" id="bbis:104983885"/>
<dbReference type="GO" id="GO:0045719">
    <property type="term" value="P:negative regulation of glycogen biosynthetic process"/>
    <property type="evidence" value="ECO:0007669"/>
    <property type="project" value="TreeGrafter"/>
</dbReference>
<dbReference type="EC" id="2.7.11.1" evidence="1"/>
<comment type="catalytic activity">
    <reaction evidence="7">
        <text>L-threonyl-[protein] + ATP = O-phospho-L-threonyl-[protein] + ADP + H(+)</text>
        <dbReference type="Rhea" id="RHEA:46608"/>
        <dbReference type="Rhea" id="RHEA-COMP:11060"/>
        <dbReference type="Rhea" id="RHEA-COMP:11605"/>
        <dbReference type="ChEBI" id="CHEBI:15378"/>
        <dbReference type="ChEBI" id="CHEBI:30013"/>
        <dbReference type="ChEBI" id="CHEBI:30616"/>
        <dbReference type="ChEBI" id="CHEBI:61977"/>
        <dbReference type="ChEBI" id="CHEBI:456216"/>
        <dbReference type="EC" id="2.7.11.1"/>
    </reaction>
</comment>
<dbReference type="AlphaFoldDB" id="A0A6P3GZC1"/>
<feature type="compositionally biased region" description="Low complexity" evidence="9">
    <location>
        <begin position="23"/>
        <end position="34"/>
    </location>
</feature>
<dbReference type="CTD" id="23178"/>
<name>A0A6P3GZC1_BISBB</name>
<dbReference type="Pfam" id="PF00069">
    <property type="entry name" value="Pkinase"/>
    <property type="match status" value="1"/>
</dbReference>
<protein>
    <recommendedName>
        <fullName evidence="1">non-specific serine/threonine protein kinase</fullName>
        <ecNumber evidence="1">2.7.11.1</ecNumber>
    </recommendedName>
</protein>
<accession>A0A6P3GZC1</accession>
<dbReference type="GO" id="GO:0005634">
    <property type="term" value="C:nucleus"/>
    <property type="evidence" value="ECO:0007669"/>
    <property type="project" value="TreeGrafter"/>
</dbReference>
<dbReference type="FunFam" id="1.10.510.10:FF:000351">
    <property type="entry name" value="PAS domain-containing serine/threonine-protein kinase"/>
    <property type="match status" value="1"/>
</dbReference>